<keyword evidence="3" id="KW-1185">Reference proteome</keyword>
<proteinExistence type="predicted"/>
<gene>
    <name evidence="2" type="ORF">QE404_001865</name>
</gene>
<evidence type="ECO:0000313" key="2">
    <source>
        <dbReference type="EMBL" id="MDQ1096718.1"/>
    </source>
</evidence>
<comment type="caution">
    <text evidence="2">The sequence shown here is derived from an EMBL/GenBank/DDBJ whole genome shotgun (WGS) entry which is preliminary data.</text>
</comment>
<feature type="chain" id="PRO_5047375092" description="Secreted protein" evidence="1">
    <location>
        <begin position="21"/>
        <end position="89"/>
    </location>
</feature>
<reference evidence="2 3" key="1">
    <citation type="submission" date="2023-07" db="EMBL/GenBank/DDBJ databases">
        <title>Functional and genomic diversity of the sorghum phyllosphere microbiome.</title>
        <authorList>
            <person name="Shade A."/>
        </authorList>
    </citation>
    <scope>NUCLEOTIDE SEQUENCE [LARGE SCALE GENOMIC DNA]</scope>
    <source>
        <strain evidence="2 3">SORGH_AS_1064</strain>
    </source>
</reference>
<dbReference type="Proteomes" id="UP001225072">
    <property type="component" value="Unassembled WGS sequence"/>
</dbReference>
<accession>A0ABU0TI40</accession>
<evidence type="ECO:0008006" key="4">
    <source>
        <dbReference type="Google" id="ProtNLM"/>
    </source>
</evidence>
<evidence type="ECO:0000256" key="1">
    <source>
        <dbReference type="SAM" id="SignalP"/>
    </source>
</evidence>
<sequence>MCQKLSCLLWFFLSHGLADHADYFPQVNHTTLIVIKNHPVKNSLNFRHPSKGGEFCSLQKYQLQRILRTHKNRRFLKTYVLFLFSKLDS</sequence>
<organism evidence="2 3">
    <name type="scientific">Chryseobacterium camelliae</name>
    <dbReference type="NCBI Taxonomy" id="1265445"/>
    <lineage>
        <taxon>Bacteria</taxon>
        <taxon>Pseudomonadati</taxon>
        <taxon>Bacteroidota</taxon>
        <taxon>Flavobacteriia</taxon>
        <taxon>Flavobacteriales</taxon>
        <taxon>Weeksellaceae</taxon>
        <taxon>Chryseobacterium group</taxon>
        <taxon>Chryseobacterium</taxon>
    </lineage>
</organism>
<name>A0ABU0TI40_9FLAO</name>
<protein>
    <recommendedName>
        <fullName evidence="4">Secreted protein</fullName>
    </recommendedName>
</protein>
<evidence type="ECO:0000313" key="3">
    <source>
        <dbReference type="Proteomes" id="UP001225072"/>
    </source>
</evidence>
<dbReference type="EMBL" id="JAUTAL010000001">
    <property type="protein sequence ID" value="MDQ1096718.1"/>
    <property type="molecule type" value="Genomic_DNA"/>
</dbReference>
<feature type="signal peptide" evidence="1">
    <location>
        <begin position="1"/>
        <end position="20"/>
    </location>
</feature>
<keyword evidence="1" id="KW-0732">Signal</keyword>